<protein>
    <submittedName>
        <fullName evidence="1">Uncharacterized protein</fullName>
    </submittedName>
</protein>
<name>A0A7C8YCE4_OPUST</name>
<evidence type="ECO:0000313" key="1">
    <source>
        <dbReference type="EMBL" id="MBA4614732.1"/>
    </source>
</evidence>
<dbReference type="EMBL" id="GISG01003842">
    <property type="protein sequence ID" value="MBA4614732.1"/>
    <property type="molecule type" value="Transcribed_RNA"/>
</dbReference>
<proteinExistence type="predicted"/>
<reference evidence="1" key="1">
    <citation type="journal article" date="2013" name="J. Plant Res.">
        <title>Effect of fungi and light on seed germination of three Opuntia species from semiarid lands of central Mexico.</title>
        <authorList>
            <person name="Delgado-Sanchez P."/>
            <person name="Jimenez-Bremont J.F."/>
            <person name="Guerrero-Gonzalez Mde L."/>
            <person name="Flores J."/>
        </authorList>
    </citation>
    <scope>NUCLEOTIDE SEQUENCE</scope>
    <source>
        <tissue evidence="1">Cladode</tissue>
    </source>
</reference>
<sequence length="110" mass="12679">MKNSRILRWGPVNSMPKLQYSVAQSKRGKIKRELDLRKREGMNDERESRAIVMKSLLKRRPGVAGIWANWVEEGFDEDVFWVEFCCLAINQAVEAGWSHLGSNTPFQLKG</sequence>
<accession>A0A7C8YCE4</accession>
<dbReference type="AlphaFoldDB" id="A0A7C8YCE4"/>
<organism evidence="1">
    <name type="scientific">Opuntia streptacantha</name>
    <name type="common">Prickly pear cactus</name>
    <name type="synonym">Opuntia cardona</name>
    <dbReference type="NCBI Taxonomy" id="393608"/>
    <lineage>
        <taxon>Eukaryota</taxon>
        <taxon>Viridiplantae</taxon>
        <taxon>Streptophyta</taxon>
        <taxon>Embryophyta</taxon>
        <taxon>Tracheophyta</taxon>
        <taxon>Spermatophyta</taxon>
        <taxon>Magnoliopsida</taxon>
        <taxon>eudicotyledons</taxon>
        <taxon>Gunneridae</taxon>
        <taxon>Pentapetalae</taxon>
        <taxon>Caryophyllales</taxon>
        <taxon>Cactineae</taxon>
        <taxon>Cactaceae</taxon>
        <taxon>Opuntioideae</taxon>
        <taxon>Opuntia</taxon>
    </lineage>
</organism>
<reference evidence="1" key="2">
    <citation type="submission" date="2020-07" db="EMBL/GenBank/DDBJ databases">
        <authorList>
            <person name="Vera ALvarez R."/>
            <person name="Arias-Moreno D.M."/>
            <person name="Jimenez-Jacinto V."/>
            <person name="Jimenez-Bremont J.F."/>
            <person name="Swaminathan K."/>
            <person name="Moose S.P."/>
            <person name="Guerrero-Gonzalez M.L."/>
            <person name="Marino-Ramirez L."/>
            <person name="Landsman D."/>
            <person name="Rodriguez-Kessler M."/>
            <person name="Delgado-Sanchez P."/>
        </authorList>
    </citation>
    <scope>NUCLEOTIDE SEQUENCE</scope>
    <source>
        <tissue evidence="1">Cladode</tissue>
    </source>
</reference>